<organism evidence="2 3">
    <name type="scientific">Ascobolus immersus RN42</name>
    <dbReference type="NCBI Taxonomy" id="1160509"/>
    <lineage>
        <taxon>Eukaryota</taxon>
        <taxon>Fungi</taxon>
        <taxon>Dikarya</taxon>
        <taxon>Ascomycota</taxon>
        <taxon>Pezizomycotina</taxon>
        <taxon>Pezizomycetes</taxon>
        <taxon>Pezizales</taxon>
        <taxon>Ascobolaceae</taxon>
        <taxon>Ascobolus</taxon>
    </lineage>
</organism>
<accession>A0A3N4HK24</accession>
<dbReference type="Gene3D" id="1.10.510.10">
    <property type="entry name" value="Transferase(Phosphotransferase) domain 1"/>
    <property type="match status" value="1"/>
</dbReference>
<feature type="non-terminal residue" evidence="2">
    <location>
        <position position="1"/>
    </location>
</feature>
<dbReference type="STRING" id="1160509.A0A3N4HK24"/>
<evidence type="ECO:0000313" key="2">
    <source>
        <dbReference type="EMBL" id="RPA74179.1"/>
    </source>
</evidence>
<keyword evidence="3" id="KW-1185">Reference proteome</keyword>
<dbReference type="Pfam" id="PF17667">
    <property type="entry name" value="Pkinase_fungal"/>
    <property type="match status" value="1"/>
</dbReference>
<dbReference type="PANTHER" id="PTHR38248">
    <property type="entry name" value="FUNK1 6"/>
    <property type="match status" value="1"/>
</dbReference>
<sequence length="77" mass="8691">DTDDPLSGHGYLIDFDYAIKTSRKQPSGAVNRTGTPLFMAPGICYREPSNHVYDLQSFFYVLLYSVDHYLVDGKEAI</sequence>
<dbReference type="AlphaFoldDB" id="A0A3N4HK24"/>
<feature type="domain" description="Fungal-type protein kinase" evidence="1">
    <location>
        <begin position="7"/>
        <end position="65"/>
    </location>
</feature>
<evidence type="ECO:0000313" key="3">
    <source>
        <dbReference type="Proteomes" id="UP000275078"/>
    </source>
</evidence>
<dbReference type="Proteomes" id="UP000275078">
    <property type="component" value="Unassembled WGS sequence"/>
</dbReference>
<feature type="non-terminal residue" evidence="2">
    <location>
        <position position="77"/>
    </location>
</feature>
<reference evidence="2 3" key="1">
    <citation type="journal article" date="2018" name="Nat. Ecol. Evol.">
        <title>Pezizomycetes genomes reveal the molecular basis of ectomycorrhizal truffle lifestyle.</title>
        <authorList>
            <person name="Murat C."/>
            <person name="Payen T."/>
            <person name="Noel B."/>
            <person name="Kuo A."/>
            <person name="Morin E."/>
            <person name="Chen J."/>
            <person name="Kohler A."/>
            <person name="Krizsan K."/>
            <person name="Balestrini R."/>
            <person name="Da Silva C."/>
            <person name="Montanini B."/>
            <person name="Hainaut M."/>
            <person name="Levati E."/>
            <person name="Barry K.W."/>
            <person name="Belfiori B."/>
            <person name="Cichocki N."/>
            <person name="Clum A."/>
            <person name="Dockter R.B."/>
            <person name="Fauchery L."/>
            <person name="Guy J."/>
            <person name="Iotti M."/>
            <person name="Le Tacon F."/>
            <person name="Lindquist E.A."/>
            <person name="Lipzen A."/>
            <person name="Malagnac F."/>
            <person name="Mello A."/>
            <person name="Molinier V."/>
            <person name="Miyauchi S."/>
            <person name="Poulain J."/>
            <person name="Riccioni C."/>
            <person name="Rubini A."/>
            <person name="Sitrit Y."/>
            <person name="Splivallo R."/>
            <person name="Traeger S."/>
            <person name="Wang M."/>
            <person name="Zifcakova L."/>
            <person name="Wipf D."/>
            <person name="Zambonelli A."/>
            <person name="Paolocci F."/>
            <person name="Nowrousian M."/>
            <person name="Ottonello S."/>
            <person name="Baldrian P."/>
            <person name="Spatafora J.W."/>
            <person name="Henrissat B."/>
            <person name="Nagy L.G."/>
            <person name="Aury J.M."/>
            <person name="Wincker P."/>
            <person name="Grigoriev I.V."/>
            <person name="Bonfante P."/>
            <person name="Martin F.M."/>
        </authorList>
    </citation>
    <scope>NUCLEOTIDE SEQUENCE [LARGE SCALE GENOMIC DNA]</scope>
    <source>
        <strain evidence="2 3">RN42</strain>
    </source>
</reference>
<gene>
    <name evidence="2" type="ORF">BJ508DRAFT_189201</name>
</gene>
<dbReference type="InterPro" id="IPR040976">
    <property type="entry name" value="Pkinase_fungal"/>
</dbReference>
<dbReference type="EMBL" id="ML119797">
    <property type="protein sequence ID" value="RPA74179.1"/>
    <property type="molecule type" value="Genomic_DNA"/>
</dbReference>
<dbReference type="OrthoDB" id="5584477at2759"/>
<proteinExistence type="predicted"/>
<name>A0A3N4HK24_ASCIM</name>
<evidence type="ECO:0000259" key="1">
    <source>
        <dbReference type="Pfam" id="PF17667"/>
    </source>
</evidence>
<dbReference type="SUPFAM" id="SSF56112">
    <property type="entry name" value="Protein kinase-like (PK-like)"/>
    <property type="match status" value="1"/>
</dbReference>
<dbReference type="PANTHER" id="PTHR38248:SF2">
    <property type="entry name" value="FUNK1 11"/>
    <property type="match status" value="1"/>
</dbReference>
<dbReference type="InterPro" id="IPR011009">
    <property type="entry name" value="Kinase-like_dom_sf"/>
</dbReference>
<protein>
    <recommendedName>
        <fullName evidence="1">Fungal-type protein kinase domain-containing protein</fullName>
    </recommendedName>
</protein>